<reference evidence="6 7" key="1">
    <citation type="submission" date="2018-10" db="EMBL/GenBank/DDBJ databases">
        <authorList>
            <person name="Jung H.S."/>
            <person name="Jeon C.O."/>
        </authorList>
    </citation>
    <scope>NUCLEOTIDE SEQUENCE [LARGE SCALE GENOMIC DNA]</scope>
    <source>
        <strain evidence="6 7">MA-7-27</strain>
    </source>
</reference>
<feature type="domain" description="HTH iclR-type" evidence="4">
    <location>
        <begin position="9"/>
        <end position="70"/>
    </location>
</feature>
<dbReference type="PROSITE" id="PS51078">
    <property type="entry name" value="ICLR_ED"/>
    <property type="match status" value="1"/>
</dbReference>
<dbReference type="InterPro" id="IPR014757">
    <property type="entry name" value="Tscrpt_reg_IclR_C"/>
</dbReference>
<dbReference type="RefSeq" id="WP_121899565.1">
    <property type="nucleotide sequence ID" value="NZ_RCNT01000013.1"/>
</dbReference>
<dbReference type="OrthoDB" id="8098267at2"/>
<evidence type="ECO:0000259" key="5">
    <source>
        <dbReference type="PROSITE" id="PS51078"/>
    </source>
</evidence>
<name>A0A3L9XZZ5_9RHOB</name>
<dbReference type="InterPro" id="IPR050707">
    <property type="entry name" value="HTH_MetabolicPath_Reg"/>
</dbReference>
<organism evidence="6 7">
    <name type="scientific">Rhodophyticola porphyridii</name>
    <dbReference type="NCBI Taxonomy" id="1852017"/>
    <lineage>
        <taxon>Bacteria</taxon>
        <taxon>Pseudomonadati</taxon>
        <taxon>Pseudomonadota</taxon>
        <taxon>Alphaproteobacteria</taxon>
        <taxon>Rhodobacterales</taxon>
        <taxon>Roseobacteraceae</taxon>
        <taxon>Rhodophyticola</taxon>
    </lineage>
</organism>
<dbReference type="Proteomes" id="UP000281343">
    <property type="component" value="Unassembled WGS sequence"/>
</dbReference>
<protein>
    <submittedName>
        <fullName evidence="6">IclR family transcriptional regulator</fullName>
    </submittedName>
</protein>
<proteinExistence type="predicted"/>
<dbReference type="SUPFAM" id="SSF55781">
    <property type="entry name" value="GAF domain-like"/>
    <property type="match status" value="1"/>
</dbReference>
<evidence type="ECO:0000256" key="1">
    <source>
        <dbReference type="ARBA" id="ARBA00023015"/>
    </source>
</evidence>
<gene>
    <name evidence="6" type="ORF">D9R08_18270</name>
</gene>
<accession>A0A3L9XZZ5</accession>
<evidence type="ECO:0000256" key="3">
    <source>
        <dbReference type="ARBA" id="ARBA00023163"/>
    </source>
</evidence>
<comment type="caution">
    <text evidence="6">The sequence shown here is derived from an EMBL/GenBank/DDBJ whole genome shotgun (WGS) entry which is preliminary data.</text>
</comment>
<dbReference type="GO" id="GO:0003677">
    <property type="term" value="F:DNA binding"/>
    <property type="evidence" value="ECO:0007669"/>
    <property type="project" value="UniProtKB-KW"/>
</dbReference>
<dbReference type="GO" id="GO:0003700">
    <property type="term" value="F:DNA-binding transcription factor activity"/>
    <property type="evidence" value="ECO:0007669"/>
    <property type="project" value="TreeGrafter"/>
</dbReference>
<dbReference type="PANTHER" id="PTHR30136">
    <property type="entry name" value="HELIX-TURN-HELIX TRANSCRIPTIONAL REGULATOR, ICLR FAMILY"/>
    <property type="match status" value="1"/>
</dbReference>
<keyword evidence="7" id="KW-1185">Reference proteome</keyword>
<evidence type="ECO:0000313" key="6">
    <source>
        <dbReference type="EMBL" id="RMA40695.1"/>
    </source>
</evidence>
<feature type="domain" description="IclR-ED" evidence="5">
    <location>
        <begin position="71"/>
        <end position="253"/>
    </location>
</feature>
<dbReference type="Pfam" id="PF01614">
    <property type="entry name" value="IclR_C"/>
    <property type="match status" value="1"/>
</dbReference>
<evidence type="ECO:0000256" key="2">
    <source>
        <dbReference type="ARBA" id="ARBA00023125"/>
    </source>
</evidence>
<dbReference type="InterPro" id="IPR036390">
    <property type="entry name" value="WH_DNA-bd_sf"/>
</dbReference>
<keyword evidence="2" id="KW-0238">DNA-binding</keyword>
<dbReference type="InterPro" id="IPR029016">
    <property type="entry name" value="GAF-like_dom_sf"/>
</dbReference>
<evidence type="ECO:0000313" key="7">
    <source>
        <dbReference type="Proteomes" id="UP000281343"/>
    </source>
</evidence>
<keyword evidence="3" id="KW-0804">Transcription</keyword>
<dbReference type="Pfam" id="PF09339">
    <property type="entry name" value="HTH_IclR"/>
    <property type="match status" value="1"/>
</dbReference>
<dbReference type="EMBL" id="RCNT01000013">
    <property type="protein sequence ID" value="RMA40695.1"/>
    <property type="molecule type" value="Genomic_DNA"/>
</dbReference>
<dbReference type="PROSITE" id="PS51077">
    <property type="entry name" value="HTH_ICLR"/>
    <property type="match status" value="1"/>
</dbReference>
<dbReference type="InterPro" id="IPR005471">
    <property type="entry name" value="Tscrpt_reg_IclR_N"/>
</dbReference>
<dbReference type="GO" id="GO:0045892">
    <property type="term" value="P:negative regulation of DNA-templated transcription"/>
    <property type="evidence" value="ECO:0007669"/>
    <property type="project" value="TreeGrafter"/>
</dbReference>
<sequence length="257" mass="27732">MSEPRDYTIAAVDRALRVLEALASHPRQGVTELASRLGMTKTIVFRLLSTLEARGFVFRDGDKAVYSLGYRIGVLGEQAGAQNTLMTAARPVMERLRDDTTENINLILRDGHQSLVLATLAGHHAMRIFANPGRYGPLHAGGGSMLLLAFAPEDVREAVLAEPLERFTSNTATDPDDLRARLDMIRADGFHIAINDLDDGAFSIAAPIRSASGDVIASLSVAGAMARYDETRRRRYLALIEEAAAEISGKLGLTGAS</sequence>
<evidence type="ECO:0000259" key="4">
    <source>
        <dbReference type="PROSITE" id="PS51077"/>
    </source>
</evidence>
<keyword evidence="1" id="KW-0805">Transcription regulation</keyword>
<dbReference type="PANTHER" id="PTHR30136:SF24">
    <property type="entry name" value="HTH-TYPE TRANSCRIPTIONAL REPRESSOR ALLR"/>
    <property type="match status" value="1"/>
</dbReference>
<dbReference type="InterPro" id="IPR036388">
    <property type="entry name" value="WH-like_DNA-bd_sf"/>
</dbReference>
<dbReference type="AlphaFoldDB" id="A0A3L9XZZ5"/>
<dbReference type="Gene3D" id="1.10.10.10">
    <property type="entry name" value="Winged helix-like DNA-binding domain superfamily/Winged helix DNA-binding domain"/>
    <property type="match status" value="1"/>
</dbReference>
<dbReference type="Gene3D" id="3.30.450.40">
    <property type="match status" value="1"/>
</dbReference>
<dbReference type="SMART" id="SM00346">
    <property type="entry name" value="HTH_ICLR"/>
    <property type="match status" value="1"/>
</dbReference>
<dbReference type="SUPFAM" id="SSF46785">
    <property type="entry name" value="Winged helix' DNA-binding domain"/>
    <property type="match status" value="1"/>
</dbReference>